<dbReference type="Proteomes" id="UP000269499">
    <property type="component" value="Unassembled WGS sequence"/>
</dbReference>
<dbReference type="InterPro" id="IPR024529">
    <property type="entry name" value="ECF_trnsprt_substrate-spec"/>
</dbReference>
<sequence length="219" mass="24228">MISFIFCILNLLAGEIMRSSVAVTLTAVLAALALVITVSKIEVVYPILPYLKFDFAEIPSVIAFFLVSPYSGLSTAVIHWLFLIYRAGNVLGPTMKFTAVVSMLAGFWFTSLISGRFVKNPHWRKYLIACTIVGGVFRVVAMSILNVVVLLFVAPAYLEYASFLLQQFLGHSMSAGEALTWTLIFTGIYNGIHVVFSVVPAALVYNIVKRRFPGIETFR</sequence>
<evidence type="ECO:0000313" key="3">
    <source>
        <dbReference type="Proteomes" id="UP000269499"/>
    </source>
</evidence>
<proteinExistence type="predicted"/>
<organism evidence="2 3">
    <name type="scientific">Thermoproteota archaeon</name>
    <dbReference type="NCBI Taxonomy" id="2056631"/>
    <lineage>
        <taxon>Archaea</taxon>
        <taxon>Thermoproteota</taxon>
    </lineage>
</organism>
<feature type="transmembrane region" description="Helical" evidence="1">
    <location>
        <begin position="178"/>
        <end position="205"/>
    </location>
</feature>
<feature type="transmembrane region" description="Helical" evidence="1">
    <location>
        <begin position="97"/>
        <end position="114"/>
    </location>
</feature>
<accession>A0A497EWR1</accession>
<reference evidence="2 3" key="1">
    <citation type="submission" date="2018-06" db="EMBL/GenBank/DDBJ databases">
        <title>Extensive metabolic versatility and redundancy in microbially diverse, dynamic hydrothermal sediments.</title>
        <authorList>
            <person name="Dombrowski N."/>
            <person name="Teske A."/>
            <person name="Baker B.J."/>
        </authorList>
    </citation>
    <scope>NUCLEOTIDE SEQUENCE [LARGE SCALE GENOMIC DNA]</scope>
    <source>
        <strain evidence="2">B20_G2</strain>
    </source>
</reference>
<evidence type="ECO:0008006" key="4">
    <source>
        <dbReference type="Google" id="ProtNLM"/>
    </source>
</evidence>
<dbReference type="Gene3D" id="1.10.1760.20">
    <property type="match status" value="1"/>
</dbReference>
<evidence type="ECO:0000313" key="2">
    <source>
        <dbReference type="EMBL" id="RLE51665.1"/>
    </source>
</evidence>
<comment type="caution">
    <text evidence="2">The sequence shown here is derived from an EMBL/GenBank/DDBJ whole genome shotgun (WGS) entry which is preliminary data.</text>
</comment>
<protein>
    <recommendedName>
        <fullName evidence="4">ECF transporter S component</fullName>
    </recommendedName>
</protein>
<keyword evidence="1" id="KW-0812">Transmembrane</keyword>
<feature type="transmembrane region" description="Helical" evidence="1">
    <location>
        <begin position="60"/>
        <end position="85"/>
    </location>
</feature>
<name>A0A497EWR1_9CREN</name>
<keyword evidence="1" id="KW-1133">Transmembrane helix</keyword>
<dbReference type="AlphaFoldDB" id="A0A497EWR1"/>
<feature type="transmembrane region" description="Helical" evidence="1">
    <location>
        <begin position="126"/>
        <end position="158"/>
    </location>
</feature>
<feature type="transmembrane region" description="Helical" evidence="1">
    <location>
        <begin position="23"/>
        <end position="48"/>
    </location>
</feature>
<gene>
    <name evidence="2" type="ORF">DRJ26_05540</name>
</gene>
<dbReference type="GO" id="GO:0022857">
    <property type="term" value="F:transmembrane transporter activity"/>
    <property type="evidence" value="ECO:0007669"/>
    <property type="project" value="InterPro"/>
</dbReference>
<dbReference type="Pfam" id="PF12822">
    <property type="entry name" value="ECF_trnsprt"/>
    <property type="match status" value="1"/>
</dbReference>
<dbReference type="EMBL" id="QMRA01000158">
    <property type="protein sequence ID" value="RLE51665.1"/>
    <property type="molecule type" value="Genomic_DNA"/>
</dbReference>
<evidence type="ECO:0000256" key="1">
    <source>
        <dbReference type="SAM" id="Phobius"/>
    </source>
</evidence>
<keyword evidence="1" id="KW-0472">Membrane</keyword>